<accession>A0A6J0PQS8</accession>
<proteinExistence type="predicted"/>
<dbReference type="InterPro" id="IPR048354">
    <property type="entry name" value="TOD1_MUCI70_glycTrfase_dom"/>
</dbReference>
<feature type="domain" description="TOD1/MUCI70 glycosyltransferase-like" evidence="1">
    <location>
        <begin position="95"/>
        <end position="414"/>
    </location>
</feature>
<gene>
    <name evidence="3" type="primary">LOC105056565</name>
</gene>
<organism evidence="2 3">
    <name type="scientific">Elaeis guineensis var. tenera</name>
    <name type="common">Oil palm</name>
    <dbReference type="NCBI Taxonomy" id="51953"/>
    <lineage>
        <taxon>Eukaryota</taxon>
        <taxon>Viridiplantae</taxon>
        <taxon>Streptophyta</taxon>
        <taxon>Embryophyta</taxon>
        <taxon>Tracheophyta</taxon>
        <taxon>Spermatophyta</taxon>
        <taxon>Magnoliopsida</taxon>
        <taxon>Liliopsida</taxon>
        <taxon>Arecaceae</taxon>
        <taxon>Arecoideae</taxon>
        <taxon>Cocoseae</taxon>
        <taxon>Elaeidinae</taxon>
        <taxon>Elaeis</taxon>
    </lineage>
</organism>
<dbReference type="RefSeq" id="XP_019710144.1">
    <property type="nucleotide sequence ID" value="XM_019854585.2"/>
</dbReference>
<dbReference type="AlphaFoldDB" id="A0A6J0PQS8"/>
<protein>
    <submittedName>
        <fullName evidence="3">Uncharacterized protein LOC105056565 isoform X7</fullName>
    </submittedName>
</protein>
<dbReference type="PANTHER" id="PTHR12956">
    <property type="entry name" value="ALKALINE CERAMIDASE-RELATED"/>
    <property type="match status" value="1"/>
</dbReference>
<dbReference type="InterPro" id="IPR006852">
    <property type="entry name" value="TOD1_MUCI70"/>
</dbReference>
<dbReference type="Proteomes" id="UP000504607">
    <property type="component" value="Chromosome 13"/>
</dbReference>
<dbReference type="Pfam" id="PF04765">
    <property type="entry name" value="TOD1_MUCI70"/>
    <property type="match status" value="1"/>
</dbReference>
<evidence type="ECO:0000313" key="2">
    <source>
        <dbReference type="Proteomes" id="UP000504607"/>
    </source>
</evidence>
<dbReference type="OrthoDB" id="1905162at2759"/>
<dbReference type="PANTHER" id="PTHR12956:SF27">
    <property type="entry name" value="TRANSMEMBRANE PROTEIN"/>
    <property type="match status" value="1"/>
</dbReference>
<evidence type="ECO:0000259" key="1">
    <source>
        <dbReference type="Pfam" id="PF04765"/>
    </source>
</evidence>
<reference evidence="3" key="1">
    <citation type="submission" date="2025-08" db="UniProtKB">
        <authorList>
            <consortium name="RefSeq"/>
        </authorList>
    </citation>
    <scope>IDENTIFICATION</scope>
</reference>
<keyword evidence="2" id="KW-1185">Reference proteome</keyword>
<evidence type="ECO:0000313" key="3">
    <source>
        <dbReference type="RefSeq" id="XP_019710144.1"/>
    </source>
</evidence>
<name>A0A6J0PQS8_ELAGV</name>
<sequence length="425" mass="49649">METVCSSLDAEMPPLDILALLAFFNLFLLLRYKGLRHGQVNQGIFSSNEIGELEFSRPPRAKSRKHHVPCEVRFLESVDDLVEPENYMKFVQFSLTYITKEEIPDENNIFKPQFGGHQTLKQRENSYYARNQTLHCGFVKGPEGFPSTGFDLHEKDKEYMATCKVVVSSCIFGSSDFLRRPTKSKIHTYSKKNVCLVMFLDELTLAKLSSEGQIPDDNGYIGLWRIIVVKNLPYADMRKTGKIPKFLSHRLFQSARYSIWIDSKMRLQADPLLILEYFLWRKRSEYAISNHYDRHCVWEEVLQNKRLNKYNHSAIDEQFRFYQSDGLMKFNESDPSSPLPSYVPEGSFIVRAHTPMSNLFSCLWFNEVNQFTSRDQLSFAYTFLKLRRMNPGKSFFLNMFKDCERRAIAKLFHHRTEDSHPPPAS</sequence>